<feature type="transmembrane region" description="Helical" evidence="1">
    <location>
        <begin position="1057"/>
        <end position="1083"/>
    </location>
</feature>
<dbReference type="Gene3D" id="3.30.70.1320">
    <property type="entry name" value="Multidrug efflux transporter AcrB pore domain like"/>
    <property type="match status" value="1"/>
</dbReference>
<protein>
    <submittedName>
        <fullName evidence="2">Putative resistance protein/efflux transporter</fullName>
    </submittedName>
</protein>
<dbReference type="Gene3D" id="1.20.1640.10">
    <property type="entry name" value="Multidrug efflux transporter AcrB transmembrane domain"/>
    <property type="match status" value="2"/>
</dbReference>
<proteinExistence type="predicted"/>
<keyword evidence="1" id="KW-1133">Transmembrane helix</keyword>
<feature type="transmembrane region" description="Helical" evidence="1">
    <location>
        <begin position="488"/>
        <end position="508"/>
    </location>
</feature>
<feature type="transmembrane region" description="Helical" evidence="1">
    <location>
        <begin position="412"/>
        <end position="432"/>
    </location>
</feature>
<dbReference type="PANTHER" id="PTHR32063:SF33">
    <property type="entry name" value="RND SUPERFAMILY EFFLUX PUMP PERMEASE COMPONENT"/>
    <property type="match status" value="1"/>
</dbReference>
<dbReference type="SUPFAM" id="SSF82714">
    <property type="entry name" value="Multidrug efflux transporter AcrB TolC docking domain, DN and DC subdomains"/>
    <property type="match status" value="2"/>
</dbReference>
<accession>F8S2Z5</accession>
<evidence type="ECO:0000313" key="2">
    <source>
        <dbReference type="EMBL" id="AEH95299.1"/>
    </source>
</evidence>
<dbReference type="GO" id="GO:0042910">
    <property type="term" value="F:xenobiotic transmembrane transporter activity"/>
    <property type="evidence" value="ECO:0007669"/>
    <property type="project" value="TreeGrafter"/>
</dbReference>
<name>F8S2Z5_9BACT</name>
<reference evidence="2" key="1">
    <citation type="submission" date="2010-10" db="EMBL/GenBank/DDBJ databases">
        <title>Diversity of nonribosomal peptide synthetase (NRPS) genes in microbial consortia of marine sponges by cultivation and metagenomics.</title>
        <authorList>
            <person name="Pimentel-Elardo S.M."/>
            <person name="Grozdanov L."/>
            <person name="Proksch S."/>
            <person name="Hentschel U."/>
        </authorList>
    </citation>
    <scope>NUCLEOTIDE SEQUENCE</scope>
</reference>
<gene>
    <name evidence="2" type="primary">lubB</name>
</gene>
<feature type="transmembrane region" description="Helical" evidence="1">
    <location>
        <begin position="555"/>
        <end position="575"/>
    </location>
</feature>
<dbReference type="Gene3D" id="3.30.2090.10">
    <property type="entry name" value="Multidrug efflux transporter AcrB TolC docking domain, DN and DC subdomains"/>
    <property type="match status" value="2"/>
</dbReference>
<dbReference type="InterPro" id="IPR027463">
    <property type="entry name" value="AcrB_DN_DC_subdom"/>
</dbReference>
<feature type="transmembrane region" description="Helical" evidence="1">
    <location>
        <begin position="360"/>
        <end position="380"/>
    </location>
</feature>
<dbReference type="Gene3D" id="3.30.70.1430">
    <property type="entry name" value="Multidrug efflux transporter AcrB pore domain"/>
    <property type="match status" value="2"/>
</dbReference>
<dbReference type="SUPFAM" id="SSF82693">
    <property type="entry name" value="Multidrug efflux transporter AcrB pore domain, PN1, PN2, PC1 and PC2 subdomains"/>
    <property type="match status" value="2"/>
</dbReference>
<dbReference type="AlphaFoldDB" id="F8S2Z5"/>
<dbReference type="PRINTS" id="PR00702">
    <property type="entry name" value="ACRIFLAVINRP"/>
</dbReference>
<keyword evidence="1" id="KW-0812">Transmembrane</keyword>
<feature type="transmembrane region" description="Helical" evidence="1">
    <location>
        <begin position="1028"/>
        <end position="1045"/>
    </location>
</feature>
<dbReference type="Gene3D" id="3.30.70.1440">
    <property type="entry name" value="Multidrug efflux transporter AcrB pore domain"/>
    <property type="match status" value="1"/>
</dbReference>
<keyword evidence="1" id="KW-0472">Membrane</keyword>
<dbReference type="Pfam" id="PF00873">
    <property type="entry name" value="ACR_tran"/>
    <property type="match status" value="1"/>
</dbReference>
<feature type="transmembrane region" description="Helical" evidence="1">
    <location>
        <begin position="387"/>
        <end position="406"/>
    </location>
</feature>
<feature type="transmembrane region" description="Helical" evidence="1">
    <location>
        <begin position="461"/>
        <end position="482"/>
    </location>
</feature>
<dbReference type="PANTHER" id="PTHR32063">
    <property type="match status" value="1"/>
</dbReference>
<feature type="transmembrane region" description="Helical" evidence="1">
    <location>
        <begin position="932"/>
        <end position="952"/>
    </location>
</feature>
<dbReference type="InterPro" id="IPR001036">
    <property type="entry name" value="Acrflvin-R"/>
</dbReference>
<organism evidence="2">
    <name type="scientific">Aplysina aerophoba bacterial symbiont clone AANRPS</name>
    <dbReference type="NCBI Taxonomy" id="1042317"/>
    <lineage>
        <taxon>Bacteria</taxon>
        <taxon>environmental samples</taxon>
    </lineage>
</organism>
<dbReference type="SUPFAM" id="SSF82866">
    <property type="entry name" value="Multidrug efflux transporter AcrB transmembrane domain"/>
    <property type="match status" value="2"/>
</dbReference>
<sequence length="1128" mass="121713">MSEEVVPTVANGESIMSPGRENGSVGATAINNGAVAWFARNPVAANLMMVFIIVSGLIATTTVKEDAYPEVELDLISIQVPYLGAAPEEVEEGVVIRVEEAIQGIDGIKEIRSTATEGNASVMVELELGADAGRVADEVRNRVDAITTLPLETEKPIVRELTARNQVTDISISGETDIFALKALAEQVRDELTAMPEITQVDIASAPPYEISIEVSELALRRHGMTFDQVADAVRRSSVDLPGGSVRTDGGEILLRTIGQAYRGAEYEDLALWTRADGSRLRLGDVATVVDGFAETDQQARFDHEPAVLVSVFRTGDQSALDIAAAVRGYVERTRARLPEGVSMTIWLNEAEGLNDRLTLMLRNGATGFALVFIVLALFLELRLAVWASLGIPISFLGAIALLPSLDVSVNIISLFAFVLVLGIVVDDAIVVGENICRHQEEHGEGLRGAIEGASEIAKPVTFAVLTAVAAFMPLMFVPGMMGKLFRVVPLVVVPCLLFSLIESLGILPAHLSHVPRRGKPGRWRRFQGLFSSGLKTFSERVYAPILEAALQWRYVTAAVGLSTLILTGGMVLAGRVSVQFFPSFETNFVSASVTMPQGTPVDATSRVIARLEEGATRLRARLRQETGVDYIRHVSTAIGDQPVFVRRGGPLGPMGTLAAANVGEVTVELLPAERRRFTSEQIGNLWRETTGPIPEAVEVRFDMSGMDPGDDVDVQLAGADIELLRTAAQEVKRRLGEYAGVYEISDSFRAGKEEMQLGIKPAAETLGLTLQDLGRQVRQAFYGEEAQRIQRGRDDIRVMVRYPRDDRRSLGDLENMRIRTPKGGEVPFSQVALVEPGRGFTSIKRVDRKRAVNVTASVDPVITSAGAVMADLRTRILPEVLAGYSGVFYTFEGAEAEQADAAGGLQRGFILALLMIFALLAVPLRSYVQPLIIMGAIPFGLVGAVWGHLVMGLDVTMMSMVGLVALTGVVVNDSLVMVDFINRARSVHADLGREIRQTGGLQTDRREFESSGMQLAIREAGGMRFRPILLTSLTTFFGLAPLMLERSIQAAFLVPMAVSLAFGVLFATFITLIQVPVSYLILDDAQRTLRRMFGPGAGTVLPADPEDAPVAVDDGVAAAARVAEASS</sequence>
<dbReference type="GO" id="GO:0005886">
    <property type="term" value="C:plasma membrane"/>
    <property type="evidence" value="ECO:0007669"/>
    <property type="project" value="TreeGrafter"/>
</dbReference>
<evidence type="ECO:0000256" key="1">
    <source>
        <dbReference type="SAM" id="Phobius"/>
    </source>
</evidence>
<feature type="transmembrane region" description="Helical" evidence="1">
    <location>
        <begin position="906"/>
        <end position="925"/>
    </location>
</feature>
<feature type="transmembrane region" description="Helical" evidence="1">
    <location>
        <begin position="958"/>
        <end position="979"/>
    </location>
</feature>
<dbReference type="EMBL" id="HQ456128">
    <property type="protein sequence ID" value="AEH95299.1"/>
    <property type="molecule type" value="Genomic_DNA"/>
</dbReference>